<organism evidence="3">
    <name type="scientific">Rodentolepis nana</name>
    <name type="common">Dwarf tapeworm</name>
    <name type="synonym">Hymenolepis nana</name>
    <dbReference type="NCBI Taxonomy" id="102285"/>
    <lineage>
        <taxon>Eukaryota</taxon>
        <taxon>Metazoa</taxon>
        <taxon>Spiralia</taxon>
        <taxon>Lophotrochozoa</taxon>
        <taxon>Platyhelminthes</taxon>
        <taxon>Cestoda</taxon>
        <taxon>Eucestoda</taxon>
        <taxon>Cyclophyllidea</taxon>
        <taxon>Hymenolepididae</taxon>
        <taxon>Rodentolepis</taxon>
    </lineage>
</organism>
<gene>
    <name evidence="1" type="ORF">HNAJ_LOCUS6435</name>
</gene>
<protein>
    <submittedName>
        <fullName evidence="3">Dynein light chain</fullName>
    </submittedName>
</protein>
<name>A0A0R3TH98_RODNA</name>
<accession>A0A0R3TH98</accession>
<keyword evidence="2" id="KW-1185">Reference proteome</keyword>
<reference evidence="1 2" key="2">
    <citation type="submission" date="2018-11" db="EMBL/GenBank/DDBJ databases">
        <authorList>
            <consortium name="Pathogen Informatics"/>
        </authorList>
    </citation>
    <scope>NUCLEOTIDE SEQUENCE [LARGE SCALE GENOMIC DNA]</scope>
</reference>
<dbReference type="WBParaSite" id="HNAJ_0000643901-mRNA-1">
    <property type="protein sequence ID" value="HNAJ_0000643901-mRNA-1"/>
    <property type="gene ID" value="HNAJ_0000643901"/>
</dbReference>
<evidence type="ECO:0000313" key="2">
    <source>
        <dbReference type="Proteomes" id="UP000278807"/>
    </source>
</evidence>
<proteinExistence type="predicted"/>
<dbReference type="Proteomes" id="UP000278807">
    <property type="component" value="Unassembled WGS sequence"/>
</dbReference>
<sequence>MGENITEQEVINRAVHVITQRAEDSTEDKDVIQAKRKLLKCFREITQDGFTKLYGFNIKAIDEFAQMAGRNGDKESFHFSEFVILMII</sequence>
<dbReference type="EMBL" id="UZAE01007014">
    <property type="protein sequence ID" value="VDO02295.1"/>
    <property type="molecule type" value="Genomic_DNA"/>
</dbReference>
<dbReference type="AlphaFoldDB" id="A0A0R3TH98"/>
<evidence type="ECO:0000313" key="3">
    <source>
        <dbReference type="WBParaSite" id="HNAJ_0000643901-mRNA-1"/>
    </source>
</evidence>
<dbReference type="OrthoDB" id="10521745at2759"/>
<evidence type="ECO:0000313" key="1">
    <source>
        <dbReference type="EMBL" id="VDO02295.1"/>
    </source>
</evidence>
<reference evidence="3" key="1">
    <citation type="submission" date="2017-02" db="UniProtKB">
        <authorList>
            <consortium name="WormBaseParasite"/>
        </authorList>
    </citation>
    <scope>IDENTIFICATION</scope>
</reference>